<accession>A0A7Z8KMN5</accession>
<sequence length="235" mass="26146">MLSGENLSVKKASIAALVIFILIFSGVVSATVTTESEIMNGSELSEDMDVYINESTFQGFIYHLRLYNVSNSSQSGITENHSHRSNSSYTESFLSNDSIIEIDGNIEFNMSYQISSNIDEIEAGNKSPFLDMNNEKSTALKSESSCQNTRPYTEIKIQMINGPSVLDGNGNRVFPDDAEVTNATMIVYYEADYPLLGEMTYPAVTVAPYEYVSCFQHFCTGRKLVNAEKVTYKEL</sequence>
<gene>
    <name evidence="1" type="ORF">FKV42_11450</name>
</gene>
<proteinExistence type="predicted"/>
<organism evidence="1 2">
    <name type="scientific">Methanolobus vulcani</name>
    <dbReference type="NCBI Taxonomy" id="38026"/>
    <lineage>
        <taxon>Archaea</taxon>
        <taxon>Methanobacteriati</taxon>
        <taxon>Methanobacteriota</taxon>
        <taxon>Stenosarchaea group</taxon>
        <taxon>Methanomicrobia</taxon>
        <taxon>Methanosarcinales</taxon>
        <taxon>Methanosarcinaceae</taxon>
        <taxon>Methanolobus</taxon>
    </lineage>
</organism>
<dbReference type="Proteomes" id="UP000319335">
    <property type="component" value="Unassembled WGS sequence"/>
</dbReference>
<evidence type="ECO:0000313" key="1">
    <source>
        <dbReference type="EMBL" id="TQD23827.1"/>
    </source>
</evidence>
<dbReference type="EMBL" id="VIAQ01000019">
    <property type="protein sequence ID" value="TQD23827.1"/>
    <property type="molecule type" value="Genomic_DNA"/>
</dbReference>
<reference evidence="1 2" key="1">
    <citation type="submission" date="2019-06" db="EMBL/GenBank/DDBJ databases">
        <title>Draft genome sequence of Methanolobus vulcani B1d.</title>
        <authorList>
            <person name="Creighbaum A.J."/>
            <person name="Ticak T."/>
            <person name="Hariraju D."/>
            <person name="Arivett B.A."/>
            <person name="Ferguson D.J.Jr."/>
        </authorList>
    </citation>
    <scope>NUCLEOTIDE SEQUENCE [LARGE SCALE GENOMIC DNA]</scope>
    <source>
        <strain evidence="1 2">B1d</strain>
    </source>
</reference>
<dbReference type="RefSeq" id="WP_154810451.1">
    <property type="nucleotide sequence ID" value="NZ_VIAQ01000019.1"/>
</dbReference>
<comment type="caution">
    <text evidence="1">The sequence shown here is derived from an EMBL/GenBank/DDBJ whole genome shotgun (WGS) entry which is preliminary data.</text>
</comment>
<protein>
    <submittedName>
        <fullName evidence="1">Uncharacterized protein</fullName>
    </submittedName>
</protein>
<dbReference type="AlphaFoldDB" id="A0A7Z8KMN5"/>
<name>A0A7Z8KMN5_9EURY</name>
<evidence type="ECO:0000313" key="2">
    <source>
        <dbReference type="Proteomes" id="UP000319335"/>
    </source>
</evidence>
<keyword evidence="2" id="KW-1185">Reference proteome</keyword>